<name>A0AAP0B265_9ASPA</name>
<keyword evidence="3" id="KW-1185">Reference proteome</keyword>
<dbReference type="PANTHER" id="PTHR34676:SF17">
    <property type="entry name" value="OS06G0684500 PROTEIN"/>
    <property type="match status" value="1"/>
</dbReference>
<gene>
    <name evidence="2" type="primary">RPL28A</name>
    <name evidence="2" type="ORF">KSP39_PZI019183</name>
</gene>
<keyword evidence="2" id="KW-0689">Ribosomal protein</keyword>
<reference evidence="2 3" key="1">
    <citation type="journal article" date="2022" name="Nat. Plants">
        <title>Genomes of leafy and leafless Platanthera orchids illuminate the evolution of mycoheterotrophy.</title>
        <authorList>
            <person name="Li M.H."/>
            <person name="Liu K.W."/>
            <person name="Li Z."/>
            <person name="Lu H.C."/>
            <person name="Ye Q.L."/>
            <person name="Zhang D."/>
            <person name="Wang J.Y."/>
            <person name="Li Y.F."/>
            <person name="Zhong Z.M."/>
            <person name="Liu X."/>
            <person name="Yu X."/>
            <person name="Liu D.K."/>
            <person name="Tu X.D."/>
            <person name="Liu B."/>
            <person name="Hao Y."/>
            <person name="Liao X.Y."/>
            <person name="Jiang Y.T."/>
            <person name="Sun W.H."/>
            <person name="Chen J."/>
            <person name="Chen Y.Q."/>
            <person name="Ai Y."/>
            <person name="Zhai J.W."/>
            <person name="Wu S.S."/>
            <person name="Zhou Z."/>
            <person name="Hsiao Y.Y."/>
            <person name="Wu W.L."/>
            <person name="Chen Y.Y."/>
            <person name="Lin Y.F."/>
            <person name="Hsu J.L."/>
            <person name="Li C.Y."/>
            <person name="Wang Z.W."/>
            <person name="Zhao X."/>
            <person name="Zhong W.Y."/>
            <person name="Ma X.K."/>
            <person name="Ma L."/>
            <person name="Huang J."/>
            <person name="Chen G.Z."/>
            <person name="Huang M.Z."/>
            <person name="Huang L."/>
            <person name="Peng D.H."/>
            <person name="Luo Y.B."/>
            <person name="Zou S.Q."/>
            <person name="Chen S.P."/>
            <person name="Lan S."/>
            <person name="Tsai W.C."/>
            <person name="Van de Peer Y."/>
            <person name="Liu Z.J."/>
        </authorList>
    </citation>
    <scope>NUCLEOTIDE SEQUENCE [LARGE SCALE GENOMIC DNA]</scope>
    <source>
        <strain evidence="2">Lor287</strain>
    </source>
</reference>
<feature type="region of interest" description="Disordered" evidence="1">
    <location>
        <begin position="1"/>
        <end position="21"/>
    </location>
</feature>
<dbReference type="PANTHER" id="PTHR34676">
    <property type="entry name" value="DUF4219 DOMAIN-CONTAINING PROTEIN-RELATED"/>
    <property type="match status" value="1"/>
</dbReference>
<protein>
    <submittedName>
        <fullName evidence="2">60S ribosomal protein L28-1</fullName>
    </submittedName>
</protein>
<proteinExistence type="predicted"/>
<comment type="caution">
    <text evidence="2">The sequence shown here is derived from an EMBL/GenBank/DDBJ whole genome shotgun (WGS) entry which is preliminary data.</text>
</comment>
<keyword evidence="2" id="KW-0687">Ribonucleoprotein</keyword>
<feature type="region of interest" description="Disordered" evidence="1">
    <location>
        <begin position="251"/>
        <end position="287"/>
    </location>
</feature>
<accession>A0AAP0B265</accession>
<evidence type="ECO:0000313" key="3">
    <source>
        <dbReference type="Proteomes" id="UP001418222"/>
    </source>
</evidence>
<feature type="compositionally biased region" description="Low complexity" evidence="1">
    <location>
        <begin position="1"/>
        <end position="18"/>
    </location>
</feature>
<organism evidence="2 3">
    <name type="scientific">Platanthera zijinensis</name>
    <dbReference type="NCBI Taxonomy" id="2320716"/>
    <lineage>
        <taxon>Eukaryota</taxon>
        <taxon>Viridiplantae</taxon>
        <taxon>Streptophyta</taxon>
        <taxon>Embryophyta</taxon>
        <taxon>Tracheophyta</taxon>
        <taxon>Spermatophyta</taxon>
        <taxon>Magnoliopsida</taxon>
        <taxon>Liliopsida</taxon>
        <taxon>Asparagales</taxon>
        <taxon>Orchidaceae</taxon>
        <taxon>Orchidoideae</taxon>
        <taxon>Orchideae</taxon>
        <taxon>Orchidinae</taxon>
        <taxon>Platanthera</taxon>
    </lineage>
</organism>
<dbReference type="AlphaFoldDB" id="A0AAP0B265"/>
<dbReference type="Proteomes" id="UP001418222">
    <property type="component" value="Unassembled WGS sequence"/>
</dbReference>
<evidence type="ECO:0000313" key="2">
    <source>
        <dbReference type="EMBL" id="KAK8923958.1"/>
    </source>
</evidence>
<dbReference type="Pfam" id="PF14223">
    <property type="entry name" value="Retrotran_gag_2"/>
    <property type="match status" value="1"/>
</dbReference>
<dbReference type="EMBL" id="JBBWWQ010000017">
    <property type="protein sequence ID" value="KAK8923958.1"/>
    <property type="molecule type" value="Genomic_DNA"/>
</dbReference>
<evidence type="ECO:0000256" key="1">
    <source>
        <dbReference type="SAM" id="MobiDB-lite"/>
    </source>
</evidence>
<dbReference type="GO" id="GO:0005840">
    <property type="term" value="C:ribosome"/>
    <property type="evidence" value="ECO:0007669"/>
    <property type="project" value="UniProtKB-KW"/>
</dbReference>
<sequence length="287" mass="32551">MPSSTSSSATKTSRSSSSEGNEPCLLCLLHCPRIDLTFGCKKIYCEEEYCLTLVKQFGNYNAKVQFSKEKNNLFNVHSFKYYDCPRPPTGTSTSAVPPPSGTDADIKKWKAADAKAMNILAQTMSDDIFQKVADCNTAKEIWEKLSEIVSGSADERKDRRSYLITQYENFKKAESESVADMYNRLSLIISELRSLEKDISLTEINDKILTCFPSSWDSRIWSIKDGRNVCELSTEALLGKLKSYEQFIKKREEEQKTSTPTEKAEKTIAFKAQEEEPKEKVLEMKSL</sequence>